<dbReference type="Pfam" id="PF03732">
    <property type="entry name" value="Retrotrans_gag"/>
    <property type="match status" value="1"/>
</dbReference>
<name>A0AAE1LBC0_9NEOP</name>
<feature type="region of interest" description="Disordered" evidence="1">
    <location>
        <begin position="401"/>
        <end position="494"/>
    </location>
</feature>
<reference evidence="3" key="2">
    <citation type="journal article" date="2023" name="BMC Genomics">
        <title>Pest status, molecular evolution, and epigenetic factors derived from the genome assembly of Frankliniella fusca, a thysanopteran phytovirus vector.</title>
        <authorList>
            <person name="Catto M.A."/>
            <person name="Labadie P.E."/>
            <person name="Jacobson A.L."/>
            <person name="Kennedy G.G."/>
            <person name="Srinivasan R."/>
            <person name="Hunt B.G."/>
        </authorList>
    </citation>
    <scope>NUCLEOTIDE SEQUENCE</scope>
    <source>
        <strain evidence="3">PL_HMW_Pooled</strain>
    </source>
</reference>
<gene>
    <name evidence="3" type="ORF">KUF71_004567</name>
</gene>
<dbReference type="Proteomes" id="UP001219518">
    <property type="component" value="Unassembled WGS sequence"/>
</dbReference>
<dbReference type="EMBL" id="JAHWGI010000287">
    <property type="protein sequence ID" value="KAK3911887.1"/>
    <property type="molecule type" value="Genomic_DNA"/>
</dbReference>
<accession>A0AAE1LBC0</accession>
<sequence>MMDNMFLSTAIDSMHCVYLGITRQMLYLFTERCYIIIPSSLSSPTRPRSQHWWQRCYSSLRVPPRSAPRAMEGQGRRRRSRGPLRSPSPLAGAAATARGLWEVRSQECVGAGRPGSARNEPLLGTTPQREDGLRVQLEGTDAVRPGSSRAEPDDEVRVLLRALVASHTSLTSLFERTPALLGATAAAGPAAQAGAARPPPPPPKLPMYDGSWDYAEHTAQCAAVLVLSGHDDRTKIAALAACLAGPARSFYTTLPRESTGTFDLLSAAFMEAFAKRRAPFHASVAYRSCRQLERESAHAYGMRLLALHRLQPADCAGSPAQVSHFFLDGLRDEALRRDAGHRVFPSLAAAIDWASLYDGPEDAEPPRRVRAAGVDEATSVLNSRLDGLIAAVNQVVARHAAAAPDPGALPAHRRRRRPVQRDANVSGRSCSGADTPSPSSKRRRQLPADAPPPPDLQKLVDTCEDISPNERDQVAALFPRPYRSPPRRDAARPL</sequence>
<evidence type="ECO:0000259" key="2">
    <source>
        <dbReference type="Pfam" id="PF03732"/>
    </source>
</evidence>
<keyword evidence="4" id="KW-1185">Reference proteome</keyword>
<feature type="domain" description="Retrotransposon gag" evidence="2">
    <location>
        <begin position="241"/>
        <end position="331"/>
    </location>
</feature>
<evidence type="ECO:0000313" key="3">
    <source>
        <dbReference type="EMBL" id="KAK3911887.1"/>
    </source>
</evidence>
<feature type="region of interest" description="Disordered" evidence="1">
    <location>
        <begin position="64"/>
        <end position="91"/>
    </location>
</feature>
<protein>
    <submittedName>
        <fullName evidence="3">Glutamine-dependent NAD(+) synthetase</fullName>
    </submittedName>
</protein>
<organism evidence="3 4">
    <name type="scientific">Frankliniella fusca</name>
    <dbReference type="NCBI Taxonomy" id="407009"/>
    <lineage>
        <taxon>Eukaryota</taxon>
        <taxon>Metazoa</taxon>
        <taxon>Ecdysozoa</taxon>
        <taxon>Arthropoda</taxon>
        <taxon>Hexapoda</taxon>
        <taxon>Insecta</taxon>
        <taxon>Pterygota</taxon>
        <taxon>Neoptera</taxon>
        <taxon>Paraneoptera</taxon>
        <taxon>Thysanoptera</taxon>
        <taxon>Terebrantia</taxon>
        <taxon>Thripoidea</taxon>
        <taxon>Thripidae</taxon>
        <taxon>Frankliniella</taxon>
    </lineage>
</organism>
<dbReference type="AlphaFoldDB" id="A0AAE1LBC0"/>
<dbReference type="InterPro" id="IPR005162">
    <property type="entry name" value="Retrotrans_gag_dom"/>
</dbReference>
<feature type="region of interest" description="Disordered" evidence="1">
    <location>
        <begin position="110"/>
        <end position="133"/>
    </location>
</feature>
<feature type="compositionally biased region" description="Low complexity" evidence="1">
    <location>
        <begin position="401"/>
        <end position="410"/>
    </location>
</feature>
<evidence type="ECO:0000313" key="4">
    <source>
        <dbReference type="Proteomes" id="UP001219518"/>
    </source>
</evidence>
<reference evidence="3" key="1">
    <citation type="submission" date="2021-07" db="EMBL/GenBank/DDBJ databases">
        <authorList>
            <person name="Catto M.A."/>
            <person name="Jacobson A."/>
            <person name="Kennedy G."/>
            <person name="Labadie P."/>
            <person name="Hunt B.G."/>
            <person name="Srinivasan R."/>
        </authorList>
    </citation>
    <scope>NUCLEOTIDE SEQUENCE</scope>
    <source>
        <strain evidence="3">PL_HMW_Pooled</strain>
        <tissue evidence="3">Head</tissue>
    </source>
</reference>
<feature type="compositionally biased region" description="Polar residues" evidence="1">
    <location>
        <begin position="426"/>
        <end position="439"/>
    </location>
</feature>
<comment type="caution">
    <text evidence="3">The sequence shown here is derived from an EMBL/GenBank/DDBJ whole genome shotgun (WGS) entry which is preliminary data.</text>
</comment>
<proteinExistence type="predicted"/>
<evidence type="ECO:0000256" key="1">
    <source>
        <dbReference type="SAM" id="MobiDB-lite"/>
    </source>
</evidence>